<accession>A0A2V1DBI1</accession>
<dbReference type="Proteomes" id="UP000244855">
    <property type="component" value="Unassembled WGS sequence"/>
</dbReference>
<evidence type="ECO:0000313" key="3">
    <source>
        <dbReference type="Proteomes" id="UP000244855"/>
    </source>
</evidence>
<sequence>MSIPGHTILSPTDEDIPVLAKYLQASKLTLDINRFLWLDWPNKAAQHDDYTRAIKESFQNPEVAPFKVIHDDSGEIVAHLSLTQMNHEKAVQPTADEEPKPVPRGINPEVYATVHRTAGELNKHWEGKEHLRLTWIYVRPESRKNGIGTALVNMALQKAREQGVPLVALSEPGAREFFLKVGLKDIVHADVDLNQWASGKGEYKAF</sequence>
<gene>
    <name evidence="2" type="ORF">DM02DRAFT_690064</name>
</gene>
<dbReference type="STRING" id="97972.A0A2V1DBI1"/>
<dbReference type="SUPFAM" id="SSF55729">
    <property type="entry name" value="Acyl-CoA N-acyltransferases (Nat)"/>
    <property type="match status" value="1"/>
</dbReference>
<name>A0A2V1DBI1_9PLEO</name>
<dbReference type="InterPro" id="IPR052523">
    <property type="entry name" value="Trichothecene_AcTrans"/>
</dbReference>
<dbReference type="PANTHER" id="PTHR42791">
    <property type="entry name" value="GNAT FAMILY ACETYLTRANSFERASE"/>
    <property type="match status" value="1"/>
</dbReference>
<keyword evidence="3" id="KW-1185">Reference proteome</keyword>
<protein>
    <recommendedName>
        <fullName evidence="1">N-acetyltransferase domain-containing protein</fullName>
    </recommendedName>
</protein>
<dbReference type="Pfam" id="PF00583">
    <property type="entry name" value="Acetyltransf_1"/>
    <property type="match status" value="1"/>
</dbReference>
<dbReference type="PROSITE" id="PS51186">
    <property type="entry name" value="GNAT"/>
    <property type="match status" value="1"/>
</dbReference>
<dbReference type="EMBL" id="KZ805495">
    <property type="protein sequence ID" value="PVH95486.1"/>
    <property type="molecule type" value="Genomic_DNA"/>
</dbReference>
<dbReference type="GO" id="GO:0016747">
    <property type="term" value="F:acyltransferase activity, transferring groups other than amino-acyl groups"/>
    <property type="evidence" value="ECO:0007669"/>
    <property type="project" value="InterPro"/>
</dbReference>
<dbReference type="InterPro" id="IPR000182">
    <property type="entry name" value="GNAT_dom"/>
</dbReference>
<evidence type="ECO:0000313" key="2">
    <source>
        <dbReference type="EMBL" id="PVH95486.1"/>
    </source>
</evidence>
<dbReference type="Gene3D" id="3.40.630.30">
    <property type="match status" value="1"/>
</dbReference>
<evidence type="ECO:0000259" key="1">
    <source>
        <dbReference type="PROSITE" id="PS51186"/>
    </source>
</evidence>
<proteinExistence type="predicted"/>
<reference evidence="2 3" key="1">
    <citation type="journal article" date="2018" name="Sci. Rep.">
        <title>Comparative genomics provides insights into the lifestyle and reveals functional heterogeneity of dark septate endophytic fungi.</title>
        <authorList>
            <person name="Knapp D.G."/>
            <person name="Nemeth J.B."/>
            <person name="Barry K."/>
            <person name="Hainaut M."/>
            <person name="Henrissat B."/>
            <person name="Johnson J."/>
            <person name="Kuo A."/>
            <person name="Lim J.H.P."/>
            <person name="Lipzen A."/>
            <person name="Nolan M."/>
            <person name="Ohm R.A."/>
            <person name="Tamas L."/>
            <person name="Grigoriev I.V."/>
            <person name="Spatafora J.W."/>
            <person name="Nagy L.G."/>
            <person name="Kovacs G.M."/>
        </authorList>
    </citation>
    <scope>NUCLEOTIDE SEQUENCE [LARGE SCALE GENOMIC DNA]</scope>
    <source>
        <strain evidence="2 3">DSE2036</strain>
    </source>
</reference>
<organism evidence="2 3">
    <name type="scientific">Periconia macrospinosa</name>
    <dbReference type="NCBI Taxonomy" id="97972"/>
    <lineage>
        <taxon>Eukaryota</taxon>
        <taxon>Fungi</taxon>
        <taxon>Dikarya</taxon>
        <taxon>Ascomycota</taxon>
        <taxon>Pezizomycotina</taxon>
        <taxon>Dothideomycetes</taxon>
        <taxon>Pleosporomycetidae</taxon>
        <taxon>Pleosporales</taxon>
        <taxon>Massarineae</taxon>
        <taxon>Periconiaceae</taxon>
        <taxon>Periconia</taxon>
    </lineage>
</organism>
<dbReference type="PANTHER" id="PTHR42791:SF4">
    <property type="entry name" value="ACETYLTRANSFERASE, GNAT FAMILY FAMILY (AFU_ORTHOLOGUE AFUA_4G09540)-RELATED"/>
    <property type="match status" value="1"/>
</dbReference>
<dbReference type="CDD" id="cd04301">
    <property type="entry name" value="NAT_SF"/>
    <property type="match status" value="1"/>
</dbReference>
<dbReference type="InterPro" id="IPR016181">
    <property type="entry name" value="Acyl_CoA_acyltransferase"/>
</dbReference>
<dbReference type="OrthoDB" id="410198at2759"/>
<feature type="domain" description="N-acetyltransferase" evidence="1">
    <location>
        <begin position="23"/>
        <end position="206"/>
    </location>
</feature>
<dbReference type="AlphaFoldDB" id="A0A2V1DBI1"/>